<keyword evidence="7" id="KW-1185">Reference proteome</keyword>
<dbReference type="PANTHER" id="PTHR30055">
    <property type="entry name" value="HTH-TYPE TRANSCRIPTIONAL REGULATOR RUTR"/>
    <property type="match status" value="1"/>
</dbReference>
<dbReference type="RefSeq" id="WP_259863926.1">
    <property type="nucleotide sequence ID" value="NZ_BAAAST010000095.1"/>
</dbReference>
<accession>A0ABY5W9N0</accession>
<reference evidence="6" key="1">
    <citation type="submission" date="2021-04" db="EMBL/GenBank/DDBJ databases">
        <authorList>
            <person name="Hartkoorn R.C."/>
            <person name="Beaudoing E."/>
            <person name="Hot D."/>
        </authorList>
    </citation>
    <scope>NUCLEOTIDE SEQUENCE</scope>
    <source>
        <strain evidence="6">NRRL B-16292</strain>
    </source>
</reference>
<feature type="DNA-binding region" description="H-T-H motif" evidence="4">
    <location>
        <begin position="41"/>
        <end position="60"/>
    </location>
</feature>
<keyword evidence="2 4" id="KW-0238">DNA-binding</keyword>
<dbReference type="Proteomes" id="UP001059617">
    <property type="component" value="Chromosome"/>
</dbReference>
<evidence type="ECO:0000313" key="7">
    <source>
        <dbReference type="Proteomes" id="UP001059617"/>
    </source>
</evidence>
<keyword evidence="3" id="KW-0804">Transcription</keyword>
<dbReference type="SUPFAM" id="SSF48498">
    <property type="entry name" value="Tetracyclin repressor-like, C-terminal domain"/>
    <property type="match status" value="1"/>
</dbReference>
<dbReference type="InterPro" id="IPR009057">
    <property type="entry name" value="Homeodomain-like_sf"/>
</dbReference>
<organism evidence="6 7">
    <name type="scientific">Dactylosporangium fulvum</name>
    <dbReference type="NCBI Taxonomy" id="53359"/>
    <lineage>
        <taxon>Bacteria</taxon>
        <taxon>Bacillati</taxon>
        <taxon>Actinomycetota</taxon>
        <taxon>Actinomycetes</taxon>
        <taxon>Micromonosporales</taxon>
        <taxon>Micromonosporaceae</taxon>
        <taxon>Dactylosporangium</taxon>
    </lineage>
</organism>
<name>A0ABY5W9N0_9ACTN</name>
<dbReference type="SUPFAM" id="SSF46689">
    <property type="entry name" value="Homeodomain-like"/>
    <property type="match status" value="1"/>
</dbReference>
<dbReference type="PRINTS" id="PR00455">
    <property type="entry name" value="HTHTETR"/>
</dbReference>
<evidence type="ECO:0000256" key="1">
    <source>
        <dbReference type="ARBA" id="ARBA00023015"/>
    </source>
</evidence>
<dbReference type="InterPro" id="IPR036271">
    <property type="entry name" value="Tet_transcr_reg_TetR-rel_C_sf"/>
</dbReference>
<dbReference type="InterPro" id="IPR001647">
    <property type="entry name" value="HTH_TetR"/>
</dbReference>
<dbReference type="PANTHER" id="PTHR30055:SF234">
    <property type="entry name" value="HTH-TYPE TRANSCRIPTIONAL REGULATOR BETI"/>
    <property type="match status" value="1"/>
</dbReference>
<evidence type="ECO:0000259" key="5">
    <source>
        <dbReference type="PROSITE" id="PS50977"/>
    </source>
</evidence>
<feature type="domain" description="HTH tetR-type" evidence="5">
    <location>
        <begin position="19"/>
        <end position="78"/>
    </location>
</feature>
<dbReference type="InterPro" id="IPR050109">
    <property type="entry name" value="HTH-type_TetR-like_transc_reg"/>
</dbReference>
<proteinExistence type="predicted"/>
<sequence length="212" mass="22760">MAARTPPTSTRLAMRADAQRNYQRLLAAASVTVAEQGAEASMEEIARRAGLGSTTLHRHFPTRQAMLEAVFQDRIESLCAKARELLTDPAPDAALITWLRAFVAHAATQRGLAAALTTADGGEEPPQDETCRTMIRAAGAKLLARAQQAGSVRRDLTIGTLLTLVNAIALITERRPDGAEQADQLLDVVIGGIHRETSTGRSPRAAHRQRPA</sequence>
<evidence type="ECO:0000256" key="3">
    <source>
        <dbReference type="ARBA" id="ARBA00023163"/>
    </source>
</evidence>
<evidence type="ECO:0000313" key="6">
    <source>
        <dbReference type="EMBL" id="UWP85724.1"/>
    </source>
</evidence>
<dbReference type="Pfam" id="PF00440">
    <property type="entry name" value="TetR_N"/>
    <property type="match status" value="1"/>
</dbReference>
<gene>
    <name evidence="6" type="ORF">Dfulv_16375</name>
</gene>
<evidence type="ECO:0000256" key="2">
    <source>
        <dbReference type="ARBA" id="ARBA00023125"/>
    </source>
</evidence>
<dbReference type="Pfam" id="PF21597">
    <property type="entry name" value="TetR_C_43"/>
    <property type="match status" value="1"/>
</dbReference>
<dbReference type="EMBL" id="CP073720">
    <property type="protein sequence ID" value="UWP85724.1"/>
    <property type="molecule type" value="Genomic_DNA"/>
</dbReference>
<dbReference type="Gene3D" id="1.10.357.10">
    <property type="entry name" value="Tetracycline Repressor, domain 2"/>
    <property type="match status" value="1"/>
</dbReference>
<dbReference type="PROSITE" id="PS50977">
    <property type="entry name" value="HTH_TETR_2"/>
    <property type="match status" value="1"/>
</dbReference>
<evidence type="ECO:0000256" key="4">
    <source>
        <dbReference type="PROSITE-ProRule" id="PRU00335"/>
    </source>
</evidence>
<dbReference type="InterPro" id="IPR049445">
    <property type="entry name" value="TetR_SbtR-like_C"/>
</dbReference>
<keyword evidence="1" id="KW-0805">Transcription regulation</keyword>
<protein>
    <submittedName>
        <fullName evidence="6">TetR/AcrR family transcriptional regulator</fullName>
    </submittedName>
</protein>
<reference evidence="6" key="2">
    <citation type="submission" date="2022-09" db="EMBL/GenBank/DDBJ databases">
        <title>Biosynthetic gene clusters of Dactylosporangioum fulvum.</title>
        <authorList>
            <person name="Caradec T."/>
        </authorList>
    </citation>
    <scope>NUCLEOTIDE SEQUENCE</scope>
    <source>
        <strain evidence="6">NRRL B-16292</strain>
    </source>
</reference>